<feature type="region of interest" description="Disordered" evidence="4">
    <location>
        <begin position="208"/>
        <end position="287"/>
    </location>
</feature>
<gene>
    <name evidence="6" type="ORF">Pmani_003236</name>
</gene>
<dbReference type="PANTHER" id="PTHR23098">
    <property type="entry name" value="AGAP001331-PA-RELATED"/>
    <property type="match status" value="1"/>
</dbReference>
<organism evidence="6 7">
    <name type="scientific">Petrolisthes manimaculis</name>
    <dbReference type="NCBI Taxonomy" id="1843537"/>
    <lineage>
        <taxon>Eukaryota</taxon>
        <taxon>Metazoa</taxon>
        <taxon>Ecdysozoa</taxon>
        <taxon>Arthropoda</taxon>
        <taxon>Crustacea</taxon>
        <taxon>Multicrustacea</taxon>
        <taxon>Malacostraca</taxon>
        <taxon>Eumalacostraca</taxon>
        <taxon>Eucarida</taxon>
        <taxon>Decapoda</taxon>
        <taxon>Pleocyemata</taxon>
        <taxon>Anomura</taxon>
        <taxon>Galatheoidea</taxon>
        <taxon>Porcellanidae</taxon>
        <taxon>Petrolisthes</taxon>
    </lineage>
</organism>
<dbReference type="InterPro" id="IPR028002">
    <property type="entry name" value="Myb_DNA-bind_5"/>
</dbReference>
<comment type="subunit">
    <text evidence="1">Self-associates forming complexes of several hundred monomers.</text>
</comment>
<evidence type="ECO:0000256" key="4">
    <source>
        <dbReference type="SAM" id="MobiDB-lite"/>
    </source>
</evidence>
<evidence type="ECO:0000259" key="5">
    <source>
        <dbReference type="Pfam" id="PF13873"/>
    </source>
</evidence>
<feature type="domain" description="Myb/SANT-like DNA-binding" evidence="5">
    <location>
        <begin position="11"/>
        <end position="90"/>
    </location>
</feature>
<keyword evidence="7" id="KW-1185">Reference proteome</keyword>
<evidence type="ECO:0000256" key="3">
    <source>
        <dbReference type="ARBA" id="ARBA00025466"/>
    </source>
</evidence>
<dbReference type="Pfam" id="PF13873">
    <property type="entry name" value="Myb_DNA-bind_5"/>
    <property type="match status" value="1"/>
</dbReference>
<feature type="region of interest" description="Disordered" evidence="4">
    <location>
        <begin position="79"/>
        <end position="106"/>
    </location>
</feature>
<reference evidence="6" key="1">
    <citation type="submission" date="2023-11" db="EMBL/GenBank/DDBJ databases">
        <title>Genome assemblies of two species of porcelain crab, Petrolisthes cinctipes and Petrolisthes manimaculis (Anomura: Porcellanidae).</title>
        <authorList>
            <person name="Angst P."/>
        </authorList>
    </citation>
    <scope>NUCLEOTIDE SEQUENCE</scope>
    <source>
        <strain evidence="6">PB745_02</strain>
        <tissue evidence="6">Gill</tissue>
    </source>
</reference>
<evidence type="ECO:0000313" key="7">
    <source>
        <dbReference type="Proteomes" id="UP001292094"/>
    </source>
</evidence>
<comment type="function">
    <text evidence="3">Involved in transvection phenomena (= synapsis-dependent gene expression), where the synaptic pairing of chromosomes carrying genes with which zeste interacts influences the expression of these genes. Zeste binds to DNA and stimulates transcription from a nearby promoter.</text>
</comment>
<name>A0AAE1QG29_9EUCA</name>
<dbReference type="PANTHER" id="PTHR23098:SF16">
    <property type="entry name" value="REGULATORY PROTEIN ZESTE"/>
    <property type="match status" value="1"/>
</dbReference>
<proteinExistence type="predicted"/>
<dbReference type="GO" id="GO:0005634">
    <property type="term" value="C:nucleus"/>
    <property type="evidence" value="ECO:0007669"/>
    <property type="project" value="TreeGrafter"/>
</dbReference>
<feature type="compositionally biased region" description="Basic and acidic residues" evidence="4">
    <location>
        <begin position="90"/>
        <end position="106"/>
    </location>
</feature>
<dbReference type="Proteomes" id="UP001292094">
    <property type="component" value="Unassembled WGS sequence"/>
</dbReference>
<evidence type="ECO:0000313" key="6">
    <source>
        <dbReference type="EMBL" id="KAK4326244.1"/>
    </source>
</evidence>
<dbReference type="AlphaFoldDB" id="A0AAE1QG29"/>
<comment type="caution">
    <text evidence="6">The sequence shown here is derived from an EMBL/GenBank/DDBJ whole genome shotgun (WGS) entry which is preliminary data.</text>
</comment>
<accession>A0AAE1QG29</accession>
<protein>
    <recommendedName>
        <fullName evidence="2">Regulatory protein zeste</fullName>
    </recommendedName>
</protein>
<evidence type="ECO:0000256" key="2">
    <source>
        <dbReference type="ARBA" id="ARBA00016807"/>
    </source>
</evidence>
<feature type="compositionally biased region" description="Low complexity" evidence="4">
    <location>
        <begin position="240"/>
        <end position="275"/>
    </location>
</feature>
<dbReference type="EMBL" id="JAWZYT010000232">
    <property type="protein sequence ID" value="KAK4326244.1"/>
    <property type="molecule type" value="Genomic_DNA"/>
</dbReference>
<evidence type="ECO:0000256" key="1">
    <source>
        <dbReference type="ARBA" id="ARBA00011764"/>
    </source>
</evidence>
<sequence>MSAEPPQKKIRRPNFSENELLVLITEVRKRKQQVIKKKFDSGVTVSAKTIENAWDAICEEVNSVSKIKRITSDVRKKFRDMRSHVKSRRAKENKETKKTGGGKKEPMVYTPAEEAMLALLESEAWGLKELPDSQEEISEAAPSVSMVATSAPVASTSAAAAVPSTSMAEYIDETGESHIVDVLISIDVPDAEEELAVEHSYSFQSPAFKSFTQPRSRPASRPASCPDGRPASCPASRPTSCPAGRPASCPAGRPASCPAGRPASCPASRPASRSGFATRRSAASGNEQELVANMLQVQKTISDNVEKMENHLEVIASSVVSIAASMQEIASAVKTVSN</sequence>